<keyword evidence="3 5" id="KW-0694">RNA-binding</keyword>
<feature type="compositionally biased region" description="Basic and acidic residues" evidence="6">
    <location>
        <begin position="92"/>
        <end position="104"/>
    </location>
</feature>
<evidence type="ECO:0000256" key="6">
    <source>
        <dbReference type="SAM" id="MobiDB-lite"/>
    </source>
</evidence>
<dbReference type="SMART" id="SM00360">
    <property type="entry name" value="RRM"/>
    <property type="match status" value="2"/>
</dbReference>
<dbReference type="InterPro" id="IPR035979">
    <property type="entry name" value="RBD_domain_sf"/>
</dbReference>
<dbReference type="PANTHER" id="PTHR23236:SF25">
    <property type="entry name" value="RNA-BINDING PROTEIN 34"/>
    <property type="match status" value="1"/>
</dbReference>
<reference evidence="8" key="1">
    <citation type="submission" date="2023-06" db="EMBL/GenBank/DDBJ databases">
        <title>Male Hemibagrus guttatus genome.</title>
        <authorList>
            <person name="Bian C."/>
        </authorList>
    </citation>
    <scope>NUCLEOTIDE SEQUENCE</scope>
    <source>
        <strain evidence="8">Male_cb2023</strain>
        <tissue evidence="8">Muscle</tissue>
    </source>
</reference>
<protein>
    <recommendedName>
        <fullName evidence="7">RRM domain-containing protein</fullName>
    </recommendedName>
</protein>
<dbReference type="PANTHER" id="PTHR23236">
    <property type="entry name" value="EUKARYOTIC TRANSLATION INITIATION FACTOR 4B/4H"/>
    <property type="match status" value="1"/>
</dbReference>
<dbReference type="CDD" id="cd12395">
    <property type="entry name" value="RRM2_RBM34"/>
    <property type="match status" value="1"/>
</dbReference>
<dbReference type="Gene3D" id="3.30.70.330">
    <property type="match status" value="2"/>
</dbReference>
<dbReference type="Pfam" id="PF00076">
    <property type="entry name" value="RRM_1"/>
    <property type="match status" value="2"/>
</dbReference>
<evidence type="ECO:0000313" key="8">
    <source>
        <dbReference type="EMBL" id="KAK3533708.1"/>
    </source>
</evidence>
<dbReference type="GO" id="GO:0003723">
    <property type="term" value="F:RNA binding"/>
    <property type="evidence" value="ECO:0007669"/>
    <property type="project" value="UniProtKB-UniRule"/>
</dbReference>
<feature type="domain" description="RRM" evidence="7">
    <location>
        <begin position="260"/>
        <end position="357"/>
    </location>
</feature>
<dbReference type="CDD" id="cd12394">
    <property type="entry name" value="RRM1_RBM34"/>
    <property type="match status" value="1"/>
</dbReference>
<organism evidence="8 9">
    <name type="scientific">Hemibagrus guttatus</name>
    <dbReference type="NCBI Taxonomy" id="175788"/>
    <lineage>
        <taxon>Eukaryota</taxon>
        <taxon>Metazoa</taxon>
        <taxon>Chordata</taxon>
        <taxon>Craniata</taxon>
        <taxon>Vertebrata</taxon>
        <taxon>Euteleostomi</taxon>
        <taxon>Actinopterygii</taxon>
        <taxon>Neopterygii</taxon>
        <taxon>Teleostei</taxon>
        <taxon>Ostariophysi</taxon>
        <taxon>Siluriformes</taxon>
        <taxon>Bagridae</taxon>
        <taxon>Hemibagrus</taxon>
    </lineage>
</organism>
<keyword evidence="4" id="KW-0539">Nucleus</keyword>
<comment type="similarity">
    <text evidence="2">Belongs to the RRM RBM34 family.</text>
</comment>
<dbReference type="InterPro" id="IPR034221">
    <property type="entry name" value="RBM34_RRM2"/>
</dbReference>
<feature type="compositionally biased region" description="Basic residues" evidence="6">
    <location>
        <begin position="434"/>
        <end position="454"/>
    </location>
</feature>
<feature type="region of interest" description="Disordered" evidence="6">
    <location>
        <begin position="356"/>
        <end position="454"/>
    </location>
</feature>
<dbReference type="EMBL" id="JAUCMX010000010">
    <property type="protein sequence ID" value="KAK3533708.1"/>
    <property type="molecule type" value="Genomic_DNA"/>
</dbReference>
<evidence type="ECO:0000256" key="5">
    <source>
        <dbReference type="PROSITE-ProRule" id="PRU00176"/>
    </source>
</evidence>
<name>A0AAE0QVL0_9TELE</name>
<keyword evidence="9" id="KW-1185">Reference proteome</keyword>
<comment type="caution">
    <text evidence="8">The sequence shown here is derived from an EMBL/GenBank/DDBJ whole genome shotgun (WGS) entry which is preliminary data.</text>
</comment>
<evidence type="ECO:0000259" key="7">
    <source>
        <dbReference type="PROSITE" id="PS50102"/>
    </source>
</evidence>
<feature type="domain" description="RRM" evidence="7">
    <location>
        <begin position="157"/>
        <end position="252"/>
    </location>
</feature>
<evidence type="ECO:0000313" key="9">
    <source>
        <dbReference type="Proteomes" id="UP001274896"/>
    </source>
</evidence>
<comment type="subcellular location">
    <subcellularLocation>
        <location evidence="1">Nucleus</location>
        <location evidence="1">Nucleolus</location>
    </subcellularLocation>
</comment>
<dbReference type="PROSITE" id="PS50102">
    <property type="entry name" value="RRM"/>
    <property type="match status" value="2"/>
</dbReference>
<dbReference type="Proteomes" id="UP001274896">
    <property type="component" value="Unassembled WGS sequence"/>
</dbReference>
<accession>A0AAE0QVL0</accession>
<evidence type="ECO:0000256" key="1">
    <source>
        <dbReference type="ARBA" id="ARBA00004604"/>
    </source>
</evidence>
<evidence type="ECO:0000256" key="4">
    <source>
        <dbReference type="ARBA" id="ARBA00023242"/>
    </source>
</evidence>
<feature type="region of interest" description="Disordered" evidence="6">
    <location>
        <begin position="79"/>
        <end position="127"/>
    </location>
</feature>
<proteinExistence type="inferred from homology"/>
<evidence type="ECO:0000256" key="3">
    <source>
        <dbReference type="ARBA" id="ARBA00022884"/>
    </source>
</evidence>
<dbReference type="InterPro" id="IPR012677">
    <property type="entry name" value="Nucleotide-bd_a/b_plait_sf"/>
</dbReference>
<dbReference type="InterPro" id="IPR000504">
    <property type="entry name" value="RRM_dom"/>
</dbReference>
<dbReference type="AlphaFoldDB" id="A0AAE0QVL0"/>
<feature type="compositionally biased region" description="Basic residues" evidence="6">
    <location>
        <begin position="375"/>
        <end position="384"/>
    </location>
</feature>
<sequence>MKKKHAAKSEAVVADGTEQKGYVVGLVSDSLAADKTTPGTLSSLFSVGATKNTLVFIPAPKAETKASSVIQEAVRVPGSGEAVKQKKTKQKSTAEKKLEDREEALQNADDAEEEKRPKKAKRKAPETNIDGEIEEALTAKRRKVTWNKAEERIKLKRTVFIGNLPVNCTKKDLKKIFKDLGTIESVRFRSVLREDPTMSRRLATIRRQVDPKKASINAYVVFKEEDGAANALQRNGMEIQKDFYIRVDRVSQHGSHDHKKSIFVGNLPYDIETYLYTAVSLPLSSLVLTDIMELSLRQHFEECGQVKAVRLVRDRNTGVGKGFGYILFESTDAVMLALKLNNSQLLGRKIRVKRSVKKEKVKNERIGRGPAGKRDKGHHGRNAARQRGPQSGNFKGPKHAESGKPTGKPFKKHPGMGNKTSTSFTGNMADPVSKKGKGLRKKFKPKKKSKSVHI</sequence>
<gene>
    <name evidence="8" type="ORF">QTP70_023977</name>
</gene>
<evidence type="ECO:0000256" key="2">
    <source>
        <dbReference type="ARBA" id="ARBA00007077"/>
    </source>
</evidence>
<dbReference type="SUPFAM" id="SSF54928">
    <property type="entry name" value="RNA-binding domain, RBD"/>
    <property type="match status" value="2"/>
</dbReference>